<dbReference type="AlphaFoldDB" id="A0A1G6JHY7"/>
<dbReference type="RefSeq" id="WP_143230135.1">
    <property type="nucleotide sequence ID" value="NZ_FMYL01000011.1"/>
</dbReference>
<name>A0A1G6JHY7_9GAMM</name>
<feature type="transmembrane region" description="Helical" evidence="1">
    <location>
        <begin position="164"/>
        <end position="182"/>
    </location>
</feature>
<reference evidence="3" key="1">
    <citation type="submission" date="2016-09" db="EMBL/GenBank/DDBJ databases">
        <authorList>
            <person name="Varghese N."/>
            <person name="Submissions S."/>
        </authorList>
    </citation>
    <scope>NUCLEOTIDE SEQUENCE [LARGE SCALE GENOMIC DNA]</scope>
    <source>
        <strain evidence="3">ANC 4422</strain>
    </source>
</reference>
<keyword evidence="3" id="KW-1185">Reference proteome</keyword>
<dbReference type="InterPro" id="IPR052556">
    <property type="entry name" value="PolySynth_Transporter"/>
</dbReference>
<dbReference type="STRING" id="1219383.SAMN05421733_11151"/>
<feature type="transmembrane region" description="Helical" evidence="1">
    <location>
        <begin position="357"/>
        <end position="375"/>
    </location>
</feature>
<dbReference type="Pfam" id="PF13440">
    <property type="entry name" value="Polysacc_synt_3"/>
    <property type="match status" value="1"/>
</dbReference>
<feature type="transmembrane region" description="Helical" evidence="1">
    <location>
        <begin position="85"/>
        <end position="102"/>
    </location>
</feature>
<keyword evidence="1" id="KW-1133">Transmembrane helix</keyword>
<gene>
    <name evidence="2" type="ORF">SAMN05421733_11151</name>
</gene>
<proteinExistence type="predicted"/>
<organism evidence="2 3">
    <name type="scientific">Acinetobacter boissieri</name>
    <dbReference type="NCBI Taxonomy" id="1219383"/>
    <lineage>
        <taxon>Bacteria</taxon>
        <taxon>Pseudomonadati</taxon>
        <taxon>Pseudomonadota</taxon>
        <taxon>Gammaproteobacteria</taxon>
        <taxon>Moraxellales</taxon>
        <taxon>Moraxellaceae</taxon>
        <taxon>Acinetobacter</taxon>
    </lineage>
</organism>
<feature type="transmembrane region" description="Helical" evidence="1">
    <location>
        <begin position="216"/>
        <end position="236"/>
    </location>
</feature>
<protein>
    <submittedName>
        <fullName evidence="2">Membrane protein involved in the export of O-antigen and teichoic acid</fullName>
    </submittedName>
</protein>
<evidence type="ECO:0000313" key="3">
    <source>
        <dbReference type="Proteomes" id="UP000242501"/>
    </source>
</evidence>
<dbReference type="Proteomes" id="UP000242501">
    <property type="component" value="Unassembled WGS sequence"/>
</dbReference>
<sequence length="420" mass="47786">MKKVYRNSLWMMSEKLLSIVGLIFVTSFVARYIGPENFGKLTFATSIFAIVQTLAMFGSDNIIFQKTSKRQQTGERIIYATKQTRNVLYTLFASVVLAYLYFSVDQLTFIFSLASCVAVYFALHDVYSIYFNATLQSHLNTLCNVTAIIVSLAVRYAIAEWQLPVAYLSIPIVLVAFIPFMMRRVLFEKYKVMQSGLLQQHAKQYRHYMLGVGKKLVLYSLSIAIFTKTSQLFLGLSSQHDLGIYTVAMTLGASFYFVLNALISSFLTQIYAEKSFERSQNKVARLNSLVAGVALSALLFFTLFGHFIINWLYGPAYAEVNHILLPAVVVTLFSGLSTVAEKYLMKFNAYDYLHKKTMLLVLFNVCVTYSFIHLYGLNGAIFAILITELMSLTVFNYFYRGGMIFNTHVRMFKPSTYLHS</sequence>
<feature type="transmembrane region" description="Helical" evidence="1">
    <location>
        <begin position="323"/>
        <end position="345"/>
    </location>
</feature>
<keyword evidence="1" id="KW-0812">Transmembrane</keyword>
<evidence type="ECO:0000256" key="1">
    <source>
        <dbReference type="SAM" id="Phobius"/>
    </source>
</evidence>
<feature type="transmembrane region" description="Helical" evidence="1">
    <location>
        <begin position="139"/>
        <end position="158"/>
    </location>
</feature>
<keyword evidence="1" id="KW-0472">Membrane</keyword>
<dbReference type="OrthoDB" id="103403at2"/>
<dbReference type="PANTHER" id="PTHR43424:SF1">
    <property type="entry name" value="LOCUS PUTATIVE PROTEIN 1-RELATED"/>
    <property type="match status" value="1"/>
</dbReference>
<evidence type="ECO:0000313" key="2">
    <source>
        <dbReference type="EMBL" id="SDC18412.1"/>
    </source>
</evidence>
<accession>A0A1G6JHY7</accession>
<feature type="transmembrane region" description="Helical" evidence="1">
    <location>
        <begin position="289"/>
        <end position="311"/>
    </location>
</feature>
<feature type="transmembrane region" description="Helical" evidence="1">
    <location>
        <begin position="242"/>
        <end position="268"/>
    </location>
</feature>
<feature type="transmembrane region" description="Helical" evidence="1">
    <location>
        <begin position="41"/>
        <end position="64"/>
    </location>
</feature>
<dbReference type="EMBL" id="FMYL01000011">
    <property type="protein sequence ID" value="SDC18412.1"/>
    <property type="molecule type" value="Genomic_DNA"/>
</dbReference>
<feature type="transmembrane region" description="Helical" evidence="1">
    <location>
        <begin position="108"/>
        <end position="127"/>
    </location>
</feature>
<dbReference type="PANTHER" id="PTHR43424">
    <property type="entry name" value="LOCUS PUTATIVE PROTEIN 1-RELATED"/>
    <property type="match status" value="1"/>
</dbReference>
<feature type="transmembrane region" description="Helical" evidence="1">
    <location>
        <begin position="381"/>
        <end position="399"/>
    </location>
</feature>